<proteinExistence type="predicted"/>
<name>A0A1H3P5J1_9PSEU</name>
<reference evidence="1 2" key="1">
    <citation type="submission" date="2016-10" db="EMBL/GenBank/DDBJ databases">
        <authorList>
            <person name="de Groot N.N."/>
        </authorList>
    </citation>
    <scope>NUCLEOTIDE SEQUENCE [LARGE SCALE GENOMIC DNA]</scope>
    <source>
        <strain evidence="1 2">CPCC 202699</strain>
    </source>
</reference>
<accession>A0A1H3P5J1</accession>
<dbReference type="AlphaFoldDB" id="A0A1H3P5J1"/>
<dbReference type="STRING" id="589385.SAMN05421504_10831"/>
<keyword evidence="2" id="KW-1185">Reference proteome</keyword>
<evidence type="ECO:0000313" key="1">
    <source>
        <dbReference type="EMBL" id="SDY96377.1"/>
    </source>
</evidence>
<organism evidence="1 2">
    <name type="scientific">Amycolatopsis xylanica</name>
    <dbReference type="NCBI Taxonomy" id="589385"/>
    <lineage>
        <taxon>Bacteria</taxon>
        <taxon>Bacillati</taxon>
        <taxon>Actinomycetota</taxon>
        <taxon>Actinomycetes</taxon>
        <taxon>Pseudonocardiales</taxon>
        <taxon>Pseudonocardiaceae</taxon>
        <taxon>Amycolatopsis</taxon>
    </lineage>
</organism>
<gene>
    <name evidence="1" type="ORF">SAMN05421504_10831</name>
</gene>
<protein>
    <submittedName>
        <fullName evidence="1">Uncharacterized protein</fullName>
    </submittedName>
</protein>
<sequence length="82" mass="9013">MSGHHVSVMGMEKNPMNSVLGRIGDRVLERLVPKTTAKADTSFWSRCYCGTVDGTTYRYERYCHVVGGHSSCGPCEIRGIGC</sequence>
<evidence type="ECO:0000313" key="2">
    <source>
        <dbReference type="Proteomes" id="UP000199515"/>
    </source>
</evidence>
<dbReference type="EMBL" id="FNON01000008">
    <property type="protein sequence ID" value="SDY96377.1"/>
    <property type="molecule type" value="Genomic_DNA"/>
</dbReference>
<dbReference type="Proteomes" id="UP000199515">
    <property type="component" value="Unassembled WGS sequence"/>
</dbReference>